<comment type="caution">
    <text evidence="10">Lacks conserved residue(s) required for the propagation of feature annotation.</text>
</comment>
<dbReference type="SUPFAM" id="SSF82895">
    <property type="entry name" value="TSP-1 type 1 repeat"/>
    <property type="match status" value="1"/>
</dbReference>
<keyword evidence="4 10" id="KW-0479">Metal-binding</keyword>
<evidence type="ECO:0000256" key="3">
    <source>
        <dbReference type="ARBA" id="ARBA00022670"/>
    </source>
</evidence>
<dbReference type="InterPro" id="IPR000884">
    <property type="entry name" value="TSP1_rpt"/>
</dbReference>
<dbReference type="AlphaFoldDB" id="K1R210"/>
<keyword evidence="2" id="KW-0964">Secreted</keyword>
<proteinExistence type="predicted"/>
<feature type="binding site" evidence="10">
    <location>
        <position position="412"/>
    </location>
    <ligand>
        <name>Zn(2+)</name>
        <dbReference type="ChEBI" id="CHEBI:29105"/>
        <note>catalytic</note>
    </ligand>
</feature>
<dbReference type="Pfam" id="PF13688">
    <property type="entry name" value="Reprolysin_5"/>
    <property type="match status" value="1"/>
</dbReference>
<dbReference type="Gene3D" id="3.40.1620.60">
    <property type="match status" value="1"/>
</dbReference>
<keyword evidence="8" id="KW-1015">Disulfide bond</keyword>
<keyword evidence="5" id="KW-0378">Hydrolase</keyword>
<evidence type="ECO:0000256" key="6">
    <source>
        <dbReference type="ARBA" id="ARBA00022833"/>
    </source>
</evidence>
<dbReference type="Pfam" id="PF00090">
    <property type="entry name" value="TSP_1"/>
    <property type="match status" value="1"/>
</dbReference>
<feature type="binding site" evidence="10">
    <location>
        <position position="402"/>
    </location>
    <ligand>
        <name>Zn(2+)</name>
        <dbReference type="ChEBI" id="CHEBI:29105"/>
        <note>catalytic</note>
    </ligand>
</feature>
<keyword evidence="6 10" id="KW-0862">Zinc</keyword>
<evidence type="ECO:0000313" key="11">
    <source>
        <dbReference type="EMBL" id="EKC39843.1"/>
    </source>
</evidence>
<evidence type="ECO:0000256" key="1">
    <source>
        <dbReference type="ARBA" id="ARBA00004613"/>
    </source>
</evidence>
<dbReference type="PROSITE" id="PS50092">
    <property type="entry name" value="TSP1"/>
    <property type="match status" value="1"/>
</dbReference>
<dbReference type="Pfam" id="PF05986">
    <property type="entry name" value="ADAMTS_spacer1"/>
    <property type="match status" value="1"/>
</dbReference>
<evidence type="ECO:0000256" key="9">
    <source>
        <dbReference type="ARBA" id="ARBA00023180"/>
    </source>
</evidence>
<keyword evidence="7" id="KW-0482">Metalloprotease</keyword>
<dbReference type="EMBL" id="JH817075">
    <property type="protein sequence ID" value="EKC39843.1"/>
    <property type="molecule type" value="Genomic_DNA"/>
</dbReference>
<evidence type="ECO:0000256" key="7">
    <source>
        <dbReference type="ARBA" id="ARBA00023049"/>
    </source>
</evidence>
<evidence type="ECO:0000256" key="5">
    <source>
        <dbReference type="ARBA" id="ARBA00022801"/>
    </source>
</evidence>
<dbReference type="GO" id="GO:0030198">
    <property type="term" value="P:extracellular matrix organization"/>
    <property type="evidence" value="ECO:0007669"/>
    <property type="project" value="TreeGrafter"/>
</dbReference>
<dbReference type="SMART" id="SM00209">
    <property type="entry name" value="TSP1"/>
    <property type="match status" value="1"/>
</dbReference>
<protein>
    <submittedName>
        <fullName evidence="11">A disintegrin and metalloproteinase with thrombospondin motifs 1</fullName>
    </submittedName>
</protein>
<keyword evidence="11" id="KW-0401">Integrin</keyword>
<dbReference type="Gene3D" id="3.40.390.10">
    <property type="entry name" value="Collagenase (Catalytic Domain)"/>
    <property type="match status" value="1"/>
</dbReference>
<comment type="subcellular location">
    <subcellularLocation>
        <location evidence="1">Secreted</location>
    </subcellularLocation>
</comment>
<dbReference type="Gene3D" id="2.20.100.10">
    <property type="entry name" value="Thrombospondin type-1 (TSP1) repeat"/>
    <property type="match status" value="1"/>
</dbReference>
<reference evidence="11" key="1">
    <citation type="journal article" date="2012" name="Nature">
        <title>The oyster genome reveals stress adaptation and complexity of shell formation.</title>
        <authorList>
            <person name="Zhang G."/>
            <person name="Fang X."/>
            <person name="Guo X."/>
            <person name="Li L."/>
            <person name="Luo R."/>
            <person name="Xu F."/>
            <person name="Yang P."/>
            <person name="Zhang L."/>
            <person name="Wang X."/>
            <person name="Qi H."/>
            <person name="Xiong Z."/>
            <person name="Que H."/>
            <person name="Xie Y."/>
            <person name="Holland P.W."/>
            <person name="Paps J."/>
            <person name="Zhu Y."/>
            <person name="Wu F."/>
            <person name="Chen Y."/>
            <person name="Wang J."/>
            <person name="Peng C."/>
            <person name="Meng J."/>
            <person name="Yang L."/>
            <person name="Liu J."/>
            <person name="Wen B."/>
            <person name="Zhang N."/>
            <person name="Huang Z."/>
            <person name="Zhu Q."/>
            <person name="Feng Y."/>
            <person name="Mount A."/>
            <person name="Hedgecock D."/>
            <person name="Xu Z."/>
            <person name="Liu Y."/>
            <person name="Domazet-Loso T."/>
            <person name="Du Y."/>
            <person name="Sun X."/>
            <person name="Zhang S."/>
            <person name="Liu B."/>
            <person name="Cheng P."/>
            <person name="Jiang X."/>
            <person name="Li J."/>
            <person name="Fan D."/>
            <person name="Wang W."/>
            <person name="Fu W."/>
            <person name="Wang T."/>
            <person name="Wang B."/>
            <person name="Zhang J."/>
            <person name="Peng Z."/>
            <person name="Li Y."/>
            <person name="Li N."/>
            <person name="Wang J."/>
            <person name="Chen M."/>
            <person name="He Y."/>
            <person name="Tan F."/>
            <person name="Song X."/>
            <person name="Zheng Q."/>
            <person name="Huang R."/>
            <person name="Yang H."/>
            <person name="Du X."/>
            <person name="Chen L."/>
            <person name="Yang M."/>
            <person name="Gaffney P.M."/>
            <person name="Wang S."/>
            <person name="Luo L."/>
            <person name="She Z."/>
            <person name="Ming Y."/>
            <person name="Huang W."/>
            <person name="Zhang S."/>
            <person name="Huang B."/>
            <person name="Zhang Y."/>
            <person name="Qu T."/>
            <person name="Ni P."/>
            <person name="Miao G."/>
            <person name="Wang J."/>
            <person name="Wang Q."/>
            <person name="Steinberg C.E."/>
            <person name="Wang H."/>
            <person name="Li N."/>
            <person name="Qian L."/>
            <person name="Zhang G."/>
            <person name="Li Y."/>
            <person name="Yang H."/>
            <person name="Liu X."/>
            <person name="Wang J."/>
            <person name="Yin Y."/>
            <person name="Wang J."/>
        </authorList>
    </citation>
    <scope>NUCLEOTIDE SEQUENCE [LARGE SCALE GENOMIC DNA]</scope>
    <source>
        <strain evidence="11">05x7-T-G4-1.051#20</strain>
    </source>
</reference>
<dbReference type="PANTHER" id="PTHR13723:SF281">
    <property type="entry name" value="PAPILIN"/>
    <property type="match status" value="1"/>
</dbReference>
<evidence type="ECO:0000256" key="4">
    <source>
        <dbReference type="ARBA" id="ARBA00022723"/>
    </source>
</evidence>
<dbReference type="GO" id="GO:0031012">
    <property type="term" value="C:extracellular matrix"/>
    <property type="evidence" value="ECO:0007669"/>
    <property type="project" value="TreeGrafter"/>
</dbReference>
<dbReference type="InterPro" id="IPR036383">
    <property type="entry name" value="TSP1_rpt_sf"/>
</dbReference>
<gene>
    <name evidence="11" type="ORF">CGI_10003615</name>
</gene>
<feature type="binding site" evidence="10">
    <location>
        <position position="406"/>
    </location>
    <ligand>
        <name>Zn(2+)</name>
        <dbReference type="ChEBI" id="CHEBI:29105"/>
        <note>catalytic</note>
    </ligand>
</feature>
<dbReference type="InterPro" id="IPR050439">
    <property type="entry name" value="ADAMTS_ADAMTS-like"/>
</dbReference>
<organism evidence="11">
    <name type="scientific">Magallana gigas</name>
    <name type="common">Pacific oyster</name>
    <name type="synonym">Crassostrea gigas</name>
    <dbReference type="NCBI Taxonomy" id="29159"/>
    <lineage>
        <taxon>Eukaryota</taxon>
        <taxon>Metazoa</taxon>
        <taxon>Spiralia</taxon>
        <taxon>Lophotrochozoa</taxon>
        <taxon>Mollusca</taxon>
        <taxon>Bivalvia</taxon>
        <taxon>Autobranchia</taxon>
        <taxon>Pteriomorphia</taxon>
        <taxon>Ostreida</taxon>
        <taxon>Ostreoidea</taxon>
        <taxon>Ostreidae</taxon>
        <taxon>Magallana</taxon>
    </lineage>
</organism>
<evidence type="ECO:0000256" key="2">
    <source>
        <dbReference type="ARBA" id="ARBA00022525"/>
    </source>
</evidence>
<dbReference type="InterPro" id="IPR024079">
    <property type="entry name" value="MetalloPept_cat_dom_sf"/>
</dbReference>
<dbReference type="InterPro" id="IPR001590">
    <property type="entry name" value="Peptidase_M12B"/>
</dbReference>
<accession>K1R210</accession>
<evidence type="ECO:0000256" key="8">
    <source>
        <dbReference type="ARBA" id="ARBA00023157"/>
    </source>
</evidence>
<keyword evidence="9" id="KW-0325">Glycoprotein</keyword>
<dbReference type="GO" id="GO:0007229">
    <property type="term" value="P:integrin-mediated signaling pathway"/>
    <property type="evidence" value="ECO:0007669"/>
    <property type="project" value="UniProtKB-KW"/>
</dbReference>
<sequence>MNITPLYFKIISSTLLDTSVDGNCAVKELSVYTPSSTATSFVVNSRLVVLNGGSTSSFVDGSISVNGSPNAFDTTVKSLFDKNFGEYSIRQIFPLSRTDFSVFILIASFCLLVTENFEAFDVSTLRHGDHEQSKRSDLHEFRRSVSKMSNLAFAAFGKDYKMRIFKPKPVLHPDIKIETIDKDHARRWDKAVPDCFSVGTVGEDWTSNEGHVSLSHCDGLEGRFSTKDGDFHIKEIPQGYNRRLNFSDDETVLVVAKEKGLGKNTKLENDDNNSVLNDYMRTLTSQYKRTTPHRMVMVELAVYTDSLYTKLIPAKDMAKRIELMILKYNGSFYNMSSVLSESLSTFCTGMRNNPIPYDLIFLHTGMHTDVTGRAFQSSACNHLYRCAVESSGSIFEYKSTAHEIGHSLGMYHDSTRGCTGSDVGLMGGYGAGWSSWQEYSLDEVCEKLYGPNFRFRRFPYLGNCEQYSCSNLNEGPLFGQIFTQWREIPGSYCGNGKICFNQKCVTFAEARQTPAVVRPGGWGPWTDWYPCSRSCGTGLTYRRRTCNNPSPLNSEGCDGGNDEGYEARTCNKQPCPGDSADTNSLVNQRASETCRRMLTNGALNSTIYTAVGKAYNSHAHGKCEVSCAPVSGYKTPTFTRFGLMPQGAPCPGILDRMDLKDWPRRQGYSAGCLDGYCQLFGCDGVMNGGTFDECGVCNGDGMSCDVVEGTFTELSTAGSRKVIAQLPVGAYNIQFWFDYRAMKQNFLEVYSKDGAVVLASMIGSSWIWDTGRNPVTFAGTYWHYFFHDQFLHAKGPITEPAIIQLFQNKDFNNVGIRFGYSLPKSASSCHGTCSNGGTFNRNLCACDCPRGFYGNDCTSRCNTFCYNGATVDQTTCACQCKEHQTGSRCKCQSGYTGINCTEHV</sequence>
<evidence type="ECO:0000256" key="10">
    <source>
        <dbReference type="PROSITE-ProRule" id="PRU00276"/>
    </source>
</evidence>
<dbReference type="PANTHER" id="PTHR13723">
    <property type="entry name" value="ADAMTS A DISINTEGRIN AND METALLOPROTEASE WITH THROMBOSPONDIN MOTIFS PROTEASE"/>
    <property type="match status" value="1"/>
</dbReference>
<dbReference type="GO" id="GO:0005576">
    <property type="term" value="C:extracellular region"/>
    <property type="evidence" value="ECO:0007669"/>
    <property type="project" value="UniProtKB-SubCell"/>
</dbReference>
<dbReference type="InParanoid" id="K1R210"/>
<feature type="active site" evidence="10">
    <location>
        <position position="403"/>
    </location>
</feature>
<dbReference type="FunFam" id="2.20.100.10:FF:000001">
    <property type="entry name" value="semaphorin-5A isoform X1"/>
    <property type="match status" value="1"/>
</dbReference>
<dbReference type="Pfam" id="PF17771">
    <property type="entry name" value="ADAMTS_CR_2"/>
    <property type="match status" value="1"/>
</dbReference>
<dbReference type="InterPro" id="IPR010294">
    <property type="entry name" value="ADAMTS_spacer1"/>
</dbReference>
<dbReference type="HOGENOM" id="CLU_320855_0_0_1"/>
<dbReference type="PROSITE" id="PS50215">
    <property type="entry name" value="ADAM_MEPRO"/>
    <property type="match status" value="1"/>
</dbReference>
<dbReference type="GO" id="GO:0006508">
    <property type="term" value="P:proteolysis"/>
    <property type="evidence" value="ECO:0007669"/>
    <property type="project" value="UniProtKB-KW"/>
</dbReference>
<keyword evidence="3" id="KW-0645">Protease</keyword>
<name>K1R210_MAGGI</name>
<dbReference type="GO" id="GO:0004222">
    <property type="term" value="F:metalloendopeptidase activity"/>
    <property type="evidence" value="ECO:0007669"/>
    <property type="project" value="InterPro"/>
</dbReference>
<dbReference type="Gene3D" id="2.60.120.830">
    <property type="match status" value="1"/>
</dbReference>
<dbReference type="GO" id="GO:0046872">
    <property type="term" value="F:metal ion binding"/>
    <property type="evidence" value="ECO:0007669"/>
    <property type="project" value="UniProtKB-KW"/>
</dbReference>
<dbReference type="SUPFAM" id="SSF55486">
    <property type="entry name" value="Metalloproteases ('zincins'), catalytic domain"/>
    <property type="match status" value="1"/>
</dbReference>
<dbReference type="InterPro" id="IPR041645">
    <property type="entry name" value="ADAMTS_CR_2"/>
</dbReference>